<dbReference type="RefSeq" id="WP_243863003.1">
    <property type="nucleotide sequence ID" value="NZ_BAAAEJ010000004.1"/>
</dbReference>
<name>A0ABP3I2B0_9CAUL</name>
<proteinExistence type="predicted"/>
<dbReference type="InterPro" id="IPR014914">
    <property type="entry name" value="RES_dom"/>
</dbReference>
<organism evidence="2 3">
    <name type="scientific">Brevundimonas terrae</name>
    <dbReference type="NCBI Taxonomy" id="363631"/>
    <lineage>
        <taxon>Bacteria</taxon>
        <taxon>Pseudomonadati</taxon>
        <taxon>Pseudomonadota</taxon>
        <taxon>Alphaproteobacteria</taxon>
        <taxon>Caulobacterales</taxon>
        <taxon>Caulobacteraceae</taxon>
        <taxon>Brevundimonas</taxon>
    </lineage>
</organism>
<keyword evidence="3" id="KW-1185">Reference proteome</keyword>
<gene>
    <name evidence="2" type="ORF">GCM10009093_12140</name>
</gene>
<dbReference type="SMART" id="SM00953">
    <property type="entry name" value="RES"/>
    <property type="match status" value="1"/>
</dbReference>
<dbReference type="Proteomes" id="UP001500791">
    <property type="component" value="Unassembled WGS sequence"/>
</dbReference>
<dbReference type="Pfam" id="PF08808">
    <property type="entry name" value="RES"/>
    <property type="match status" value="1"/>
</dbReference>
<accession>A0ABP3I2B0</accession>
<reference evidence="3" key="1">
    <citation type="journal article" date="2019" name="Int. J. Syst. Evol. Microbiol.">
        <title>The Global Catalogue of Microorganisms (GCM) 10K type strain sequencing project: providing services to taxonomists for standard genome sequencing and annotation.</title>
        <authorList>
            <consortium name="The Broad Institute Genomics Platform"/>
            <consortium name="The Broad Institute Genome Sequencing Center for Infectious Disease"/>
            <person name="Wu L."/>
            <person name="Ma J."/>
        </authorList>
    </citation>
    <scope>NUCLEOTIDE SEQUENCE [LARGE SCALE GENOMIC DNA]</scope>
    <source>
        <strain evidence="3">JCM 13476</strain>
    </source>
</reference>
<dbReference type="EMBL" id="BAAAEJ010000004">
    <property type="protein sequence ID" value="GAA0386885.1"/>
    <property type="molecule type" value="Genomic_DNA"/>
</dbReference>
<comment type="caution">
    <text evidence="2">The sequence shown here is derived from an EMBL/GenBank/DDBJ whole genome shotgun (WGS) entry which is preliminary data.</text>
</comment>
<evidence type="ECO:0000259" key="1">
    <source>
        <dbReference type="SMART" id="SM00953"/>
    </source>
</evidence>
<evidence type="ECO:0000313" key="3">
    <source>
        <dbReference type="Proteomes" id="UP001500791"/>
    </source>
</evidence>
<sequence length="298" mass="33676">MVLIRRGIHKLESLLVKMAGVDVSNKNRSGAEFAHWDSYSRFVKKVRYTNRYILEDEERRFLDAVLATIRDRDEDLKVDHILYRAQRGIDIVDRTDEDGNWIGEDVWGYGSSRMKPLADRAREGRANPMGIPVLYVASTIETAVSEVRPWVGSELSVAKCRVVRPLRTLDLSVGHGQSPFAGAIFRYLLNEDQLNAEEKKKAVWTQIDNAFSEPVTASDERADYAPTQILAELFRSAGYDAIAYKSHFGDQENIKGYNIAIFDPSTVEIVSCTPYRVNSIKVAAEPIGNPWFKSHPGH</sequence>
<feature type="domain" description="RES" evidence="1">
    <location>
        <begin position="112"/>
        <end position="273"/>
    </location>
</feature>
<evidence type="ECO:0000313" key="2">
    <source>
        <dbReference type="EMBL" id="GAA0386885.1"/>
    </source>
</evidence>
<protein>
    <recommendedName>
        <fullName evidence="1">RES domain-containing protein</fullName>
    </recommendedName>
</protein>